<dbReference type="Gene3D" id="3.40.250.10">
    <property type="entry name" value="Rhodanese-like domain"/>
    <property type="match status" value="1"/>
</dbReference>
<proteinExistence type="inferred from homology"/>
<evidence type="ECO:0000256" key="3">
    <source>
        <dbReference type="ARBA" id="ARBA00008370"/>
    </source>
</evidence>
<comment type="similarity">
    <text evidence="3">Belongs to the COX16 family.</text>
</comment>
<dbReference type="PROSITE" id="PS00383">
    <property type="entry name" value="TYR_PHOSPHATASE_1"/>
    <property type="match status" value="1"/>
</dbReference>
<keyword evidence="10 14" id="KW-1133">Transmembrane helix</keyword>
<dbReference type="FunFam" id="3.90.190.10:FF:000142">
    <property type="entry name" value="Protein tyrosine phosphatase (Pyp1), putative"/>
    <property type="match status" value="1"/>
</dbReference>
<dbReference type="Gene3D" id="3.90.190.10">
    <property type="entry name" value="Protein tyrosine phosphatase superfamily"/>
    <property type="match status" value="1"/>
</dbReference>
<evidence type="ECO:0000256" key="8">
    <source>
        <dbReference type="ARBA" id="ARBA00022692"/>
    </source>
</evidence>
<dbReference type="InterPro" id="IPR000387">
    <property type="entry name" value="Tyr_Pase_dom"/>
</dbReference>
<dbReference type="SUPFAM" id="SSF52821">
    <property type="entry name" value="Rhodanese/Cell cycle control phosphatase"/>
    <property type="match status" value="1"/>
</dbReference>
<reference evidence="18" key="2">
    <citation type="journal article" date="2023" name="IMA Fungus">
        <title>Comparative genomic study of the Penicillium genus elucidates a diverse pangenome and 15 lateral gene transfer events.</title>
        <authorList>
            <person name="Petersen C."/>
            <person name="Sorensen T."/>
            <person name="Nielsen M.R."/>
            <person name="Sondergaard T.E."/>
            <person name="Sorensen J.L."/>
            <person name="Fitzpatrick D.A."/>
            <person name="Frisvad J.C."/>
            <person name="Nielsen K.L."/>
        </authorList>
    </citation>
    <scope>NUCLEOTIDE SEQUENCE</scope>
    <source>
        <strain evidence="18">IBT 29495</strain>
    </source>
</reference>
<feature type="compositionally biased region" description="Basic and acidic residues" evidence="13">
    <location>
        <begin position="256"/>
        <end position="267"/>
    </location>
</feature>
<feature type="region of interest" description="Disordered" evidence="13">
    <location>
        <begin position="150"/>
        <end position="169"/>
    </location>
</feature>
<protein>
    <recommendedName>
        <fullName evidence="6">Cytochrome c oxidase assembly protein COX16, mitochondrial</fullName>
        <ecNumber evidence="5">3.1.3.48</ecNumber>
    </recommendedName>
    <alternativeName>
        <fullName evidence="7">Cytochrome c oxidase assembly protein cox16, mitochondrial</fullName>
    </alternativeName>
</protein>
<sequence>MPVFQSKTFRRAATESSSLGERLGAFYRARLARHPFILFGLPFMAVIVAGSFALTPAAALRYERYDRKVKQLSQDEAFDLGLKGPDGEEGIKRNPRRRIIGDEKEEYYRLMAKDLDQWEQKRVERFKGEPDGRLPGTGVVEANLPAMTGPGRSPSSPWVQSAQGGHHDGVTQSFQSAISPSTTGMKSSAAFAEMSSPNYFGMAVQTPNNQQISNPGLSMQKNWGTLPNTQPLPSPKLPVFCQESVSAGLKNLLKTEPETSRIRRESALHGSSSPQTTSWSTPSPSHPLGNFSFAQPNGLKLPASKTLAPIPQGATPASFPWVSAERCAELLESSQSNTMLFDVRPFAHFRQANIKGSLNLCIPTTLLKRRSFDTQKLEGTFTDDTDKQNFARWRKCDVIIVYDSTAADLKDAAPLLSLLNKFQAEDWKGDGLILQNGFRGFSGRFPHLIQQSQTQTTGPSSKRPSPMRINLQSVAPVVGGCALPESSSAVNPFFGNIRQNMDLLGGVGQIPLKQPDQLTEAKRQQLPSWLRGASDIKDQGHIVSNKFLILEKTELERMKQALTYEGPSADTNDDPKKYRVAGIEKGTKNRYNDIYPFDHSRVRLEGIPSGACDYVNATHISAELSNRKYIATQAPVPDTFDDFWRVVWEQDVRLIVSLTAEVERGQVKCHPYWESGKYGPFEVKAYSEKHISIESGGESINPTAGSPKASTDRPDGTNENPVITVRNFSICHTSFPFQPLRDITQLQYPYWPDFGTTSQPTHLLHLIEQCNKVIRATSNSSFSSQQAEPKGQRPVLVHCSAGCGRTGTFCTVDSVLDMLKRQRAQAQRVQAVGGGDLDQNPSGSTEWMEDFNLDLIAKTVEDFRRQRPSMVQNLSQYALCYESVLEWLISEMN</sequence>
<dbReference type="PROSITE" id="PS50206">
    <property type="entry name" value="RHODANESE_3"/>
    <property type="match status" value="1"/>
</dbReference>
<evidence type="ECO:0000256" key="2">
    <source>
        <dbReference type="ARBA" id="ARBA00004434"/>
    </source>
</evidence>
<dbReference type="CDD" id="cd18533">
    <property type="entry name" value="PTP_fungal"/>
    <property type="match status" value="1"/>
</dbReference>
<reference evidence="18" key="1">
    <citation type="submission" date="2022-12" db="EMBL/GenBank/DDBJ databases">
        <authorList>
            <person name="Petersen C."/>
        </authorList>
    </citation>
    <scope>NUCLEOTIDE SEQUENCE</scope>
    <source>
        <strain evidence="18">IBT 29495</strain>
    </source>
</reference>
<dbReference type="EC" id="3.1.3.48" evidence="5"/>
<name>A0A9W9XUV8_9EURO</name>
<gene>
    <name evidence="18" type="ORF">N7463_005990</name>
</gene>
<dbReference type="PANTHER" id="PTHR19134:SF561">
    <property type="entry name" value="PROTEIN TYROSINE PHOSPHATASE 36E, ISOFORM A"/>
    <property type="match status" value="1"/>
</dbReference>
<evidence type="ECO:0000313" key="18">
    <source>
        <dbReference type="EMBL" id="KAJ5503116.1"/>
    </source>
</evidence>
<feature type="region of interest" description="Disordered" evidence="13">
    <location>
        <begin position="256"/>
        <end position="295"/>
    </location>
</feature>
<evidence type="ECO:0000256" key="7">
    <source>
        <dbReference type="ARBA" id="ARBA00019222"/>
    </source>
</evidence>
<dbReference type="OrthoDB" id="6058203at2759"/>
<evidence type="ECO:0000313" key="19">
    <source>
        <dbReference type="Proteomes" id="UP001149954"/>
    </source>
</evidence>
<dbReference type="InterPro" id="IPR036873">
    <property type="entry name" value="Rhodanese-like_dom_sf"/>
</dbReference>
<comment type="function">
    <text evidence="1">Required for the assembly of the mitochondrial respiratory chain complex IV (CIV), also known as cytochrome c oxidase. May participate in merging the COX1 and COX2 assembly lines.</text>
</comment>
<keyword evidence="11" id="KW-0496">Mitochondrion</keyword>
<feature type="region of interest" description="Disordered" evidence="13">
    <location>
        <begin position="695"/>
        <end position="717"/>
    </location>
</feature>
<evidence type="ECO:0000256" key="6">
    <source>
        <dbReference type="ARBA" id="ARBA00015368"/>
    </source>
</evidence>
<keyword evidence="9" id="KW-0999">Mitochondrion inner membrane</keyword>
<evidence type="ECO:0000256" key="10">
    <source>
        <dbReference type="ARBA" id="ARBA00022989"/>
    </source>
</evidence>
<dbReference type="AlphaFoldDB" id="A0A9W9XUV8"/>
<feature type="domain" description="Rhodanese" evidence="17">
    <location>
        <begin position="334"/>
        <end position="450"/>
    </location>
</feature>
<dbReference type="SUPFAM" id="SSF52799">
    <property type="entry name" value="(Phosphotyrosine protein) phosphatases II"/>
    <property type="match status" value="1"/>
</dbReference>
<keyword evidence="8 14" id="KW-0812">Transmembrane</keyword>
<keyword evidence="12 14" id="KW-0472">Membrane</keyword>
<dbReference type="Pfam" id="PF14138">
    <property type="entry name" value="COX16"/>
    <property type="match status" value="1"/>
</dbReference>
<feature type="transmembrane region" description="Helical" evidence="14">
    <location>
        <begin position="36"/>
        <end position="60"/>
    </location>
</feature>
<evidence type="ECO:0000256" key="13">
    <source>
        <dbReference type="SAM" id="MobiDB-lite"/>
    </source>
</evidence>
<evidence type="ECO:0000256" key="5">
    <source>
        <dbReference type="ARBA" id="ARBA00013064"/>
    </source>
</evidence>
<evidence type="ECO:0000256" key="14">
    <source>
        <dbReference type="SAM" id="Phobius"/>
    </source>
</evidence>
<evidence type="ECO:0000256" key="4">
    <source>
        <dbReference type="ARBA" id="ARBA00009649"/>
    </source>
</evidence>
<feature type="compositionally biased region" description="Polar residues" evidence="13">
    <location>
        <begin position="153"/>
        <end position="163"/>
    </location>
</feature>
<dbReference type="InterPro" id="IPR016130">
    <property type="entry name" value="Tyr_Pase_AS"/>
</dbReference>
<evidence type="ECO:0000256" key="1">
    <source>
        <dbReference type="ARBA" id="ARBA00002490"/>
    </source>
</evidence>
<evidence type="ECO:0000256" key="9">
    <source>
        <dbReference type="ARBA" id="ARBA00022792"/>
    </source>
</evidence>
<dbReference type="InterPro" id="IPR003595">
    <property type="entry name" value="Tyr_Pase_cat"/>
</dbReference>
<dbReference type="InterPro" id="IPR001763">
    <property type="entry name" value="Rhodanese-like_dom"/>
</dbReference>
<dbReference type="CDD" id="cd01446">
    <property type="entry name" value="DSP_MapKP"/>
    <property type="match status" value="1"/>
</dbReference>
<dbReference type="Pfam" id="PF00581">
    <property type="entry name" value="Rhodanese"/>
    <property type="match status" value="1"/>
</dbReference>
<dbReference type="PANTHER" id="PTHR19134">
    <property type="entry name" value="RECEPTOR-TYPE TYROSINE-PROTEIN PHOSPHATASE"/>
    <property type="match status" value="1"/>
</dbReference>
<dbReference type="InterPro" id="IPR020164">
    <property type="entry name" value="Cyt_c_Oxase_assmbl_COX16"/>
</dbReference>
<dbReference type="InterPro" id="IPR050348">
    <property type="entry name" value="Protein-Tyr_Phosphatase"/>
</dbReference>
<dbReference type="PRINTS" id="PR00700">
    <property type="entry name" value="PRTYPHPHTASE"/>
</dbReference>
<dbReference type="GO" id="GO:0004725">
    <property type="term" value="F:protein tyrosine phosphatase activity"/>
    <property type="evidence" value="ECO:0007669"/>
    <property type="project" value="UniProtKB-EC"/>
</dbReference>
<evidence type="ECO:0000256" key="12">
    <source>
        <dbReference type="ARBA" id="ARBA00023136"/>
    </source>
</evidence>
<dbReference type="EMBL" id="JAPWDS010000003">
    <property type="protein sequence ID" value="KAJ5503116.1"/>
    <property type="molecule type" value="Genomic_DNA"/>
</dbReference>
<evidence type="ECO:0000256" key="11">
    <source>
        <dbReference type="ARBA" id="ARBA00023128"/>
    </source>
</evidence>
<evidence type="ECO:0000259" key="17">
    <source>
        <dbReference type="PROSITE" id="PS50206"/>
    </source>
</evidence>
<feature type="domain" description="Tyrosine-protein phosphatase" evidence="15">
    <location>
        <begin position="588"/>
        <end position="887"/>
    </location>
</feature>
<keyword evidence="19" id="KW-1185">Reference proteome</keyword>
<dbReference type="PROSITE" id="PS50055">
    <property type="entry name" value="TYR_PHOSPHATASE_PTP"/>
    <property type="match status" value="1"/>
</dbReference>
<evidence type="ECO:0000259" key="15">
    <source>
        <dbReference type="PROSITE" id="PS50055"/>
    </source>
</evidence>
<dbReference type="GO" id="GO:0005743">
    <property type="term" value="C:mitochondrial inner membrane"/>
    <property type="evidence" value="ECO:0007669"/>
    <property type="project" value="UniProtKB-SubCell"/>
</dbReference>
<dbReference type="InterPro" id="IPR000242">
    <property type="entry name" value="PTP_cat"/>
</dbReference>
<accession>A0A9W9XUV8</accession>
<dbReference type="InterPro" id="IPR029021">
    <property type="entry name" value="Prot-tyrosine_phosphatase-like"/>
</dbReference>
<organism evidence="18 19">
    <name type="scientific">Penicillium fimorum</name>
    <dbReference type="NCBI Taxonomy" id="1882269"/>
    <lineage>
        <taxon>Eukaryota</taxon>
        <taxon>Fungi</taxon>
        <taxon>Dikarya</taxon>
        <taxon>Ascomycota</taxon>
        <taxon>Pezizomycotina</taxon>
        <taxon>Eurotiomycetes</taxon>
        <taxon>Eurotiomycetidae</taxon>
        <taxon>Eurotiales</taxon>
        <taxon>Aspergillaceae</taxon>
        <taxon>Penicillium</taxon>
    </lineage>
</organism>
<evidence type="ECO:0000259" key="16">
    <source>
        <dbReference type="PROSITE" id="PS50056"/>
    </source>
</evidence>
<dbReference type="Proteomes" id="UP001149954">
    <property type="component" value="Unassembled WGS sequence"/>
</dbReference>
<comment type="subcellular location">
    <subcellularLocation>
        <location evidence="2">Mitochondrion inner membrane</location>
        <topology evidence="2">Single-pass membrane protein</topology>
    </subcellularLocation>
</comment>
<dbReference type="SMART" id="SM00194">
    <property type="entry name" value="PTPc"/>
    <property type="match status" value="1"/>
</dbReference>
<comment type="similarity">
    <text evidence="4">Belongs to the protein-tyrosine phosphatase family. Non-receptor class subfamily.</text>
</comment>
<feature type="domain" description="Tyrosine specific protein phosphatases" evidence="16">
    <location>
        <begin position="764"/>
        <end position="878"/>
    </location>
</feature>
<dbReference type="PROSITE" id="PS50056">
    <property type="entry name" value="TYR_PHOSPHATASE_2"/>
    <property type="match status" value="1"/>
</dbReference>
<dbReference type="SMART" id="SM00404">
    <property type="entry name" value="PTPc_motif"/>
    <property type="match status" value="1"/>
</dbReference>
<comment type="caution">
    <text evidence="18">The sequence shown here is derived from an EMBL/GenBank/DDBJ whole genome shotgun (WGS) entry which is preliminary data.</text>
</comment>
<dbReference type="Pfam" id="PF00102">
    <property type="entry name" value="Y_phosphatase"/>
    <property type="match status" value="1"/>
</dbReference>
<feature type="compositionally biased region" description="Low complexity" evidence="13">
    <location>
        <begin position="271"/>
        <end position="283"/>
    </location>
</feature>